<sequence>MKILVTGAAGFIGSHLAETLVRDGHTVVAIDNLNDYYPTAIKHHNANELTRQGVQLFQLDLAEDDLSAAVDGVEAIFHCAAQPGISSKVTYDTYVRNNLGATQNLLQATKSLPTIKRFVNVATSSIYGSKATSPEDIAAEPISYYGVTKLAAEQLVLAQQRESGFPALSFRLFSVYGPRERPDKLYPRLIHSIVDGNPFPLYEDSLGHSRSFTYVGDVVKAFIKALDHDACVGEIFNIGTTASITTGEAISIVEDLLGKKANTVLKPRRIGDQKQTAAVIDKAQRILGYHPDTPFVEGIQHMITWYQGLPADVRALYKPAV</sequence>
<dbReference type="AlphaFoldDB" id="A0A7S8IF87"/>
<dbReference type="KEGG" id="pmet:G4Y79_08765"/>
<protein>
    <submittedName>
        <fullName evidence="3">SDR family NAD(P)-dependent oxidoreductase</fullName>
    </submittedName>
</protein>
<accession>A0A7S8IF87</accession>
<organism evidence="3 4">
    <name type="scientific">Phototrophicus methaneseepsis</name>
    <dbReference type="NCBI Taxonomy" id="2710758"/>
    <lineage>
        <taxon>Bacteria</taxon>
        <taxon>Bacillati</taxon>
        <taxon>Chloroflexota</taxon>
        <taxon>Candidatus Thermofontia</taxon>
        <taxon>Phototrophicales</taxon>
        <taxon>Phototrophicaceae</taxon>
        <taxon>Phototrophicus</taxon>
    </lineage>
</organism>
<dbReference type="Pfam" id="PF01370">
    <property type="entry name" value="Epimerase"/>
    <property type="match status" value="1"/>
</dbReference>
<dbReference type="InterPro" id="IPR001509">
    <property type="entry name" value="Epimerase_deHydtase"/>
</dbReference>
<proteinExistence type="inferred from homology"/>
<feature type="domain" description="NAD-dependent epimerase/dehydratase" evidence="2">
    <location>
        <begin position="3"/>
        <end position="239"/>
    </location>
</feature>
<evidence type="ECO:0000313" key="4">
    <source>
        <dbReference type="Proteomes" id="UP000594468"/>
    </source>
</evidence>
<dbReference type="Gene3D" id="3.40.50.720">
    <property type="entry name" value="NAD(P)-binding Rossmann-like Domain"/>
    <property type="match status" value="1"/>
</dbReference>
<evidence type="ECO:0000313" key="3">
    <source>
        <dbReference type="EMBL" id="QPC84450.1"/>
    </source>
</evidence>
<dbReference type="PANTHER" id="PTHR43000">
    <property type="entry name" value="DTDP-D-GLUCOSE 4,6-DEHYDRATASE-RELATED"/>
    <property type="match status" value="1"/>
</dbReference>
<dbReference type="InterPro" id="IPR036291">
    <property type="entry name" value="NAD(P)-bd_dom_sf"/>
</dbReference>
<dbReference type="SUPFAM" id="SSF51735">
    <property type="entry name" value="NAD(P)-binding Rossmann-fold domains"/>
    <property type="match status" value="1"/>
</dbReference>
<comment type="similarity">
    <text evidence="1">Belongs to the NAD(P)-dependent epimerase/dehydratase family.</text>
</comment>
<dbReference type="Proteomes" id="UP000594468">
    <property type="component" value="Chromosome"/>
</dbReference>
<evidence type="ECO:0000259" key="2">
    <source>
        <dbReference type="Pfam" id="PF01370"/>
    </source>
</evidence>
<dbReference type="EMBL" id="CP062983">
    <property type="protein sequence ID" value="QPC84450.1"/>
    <property type="molecule type" value="Genomic_DNA"/>
</dbReference>
<dbReference type="PRINTS" id="PR01713">
    <property type="entry name" value="NUCEPIMERASE"/>
</dbReference>
<keyword evidence="4" id="KW-1185">Reference proteome</keyword>
<reference evidence="3 4" key="1">
    <citation type="submission" date="2020-02" db="EMBL/GenBank/DDBJ databases">
        <authorList>
            <person name="Zheng R.K."/>
            <person name="Sun C.M."/>
        </authorList>
    </citation>
    <scope>NUCLEOTIDE SEQUENCE [LARGE SCALE GENOMIC DNA]</scope>
    <source>
        <strain evidence="4">rifampicinis</strain>
    </source>
</reference>
<dbReference type="RefSeq" id="WP_195172513.1">
    <property type="nucleotide sequence ID" value="NZ_CP062983.1"/>
</dbReference>
<evidence type="ECO:0000256" key="1">
    <source>
        <dbReference type="ARBA" id="ARBA00007637"/>
    </source>
</evidence>
<name>A0A7S8IF87_9CHLR</name>
<gene>
    <name evidence="3" type="ORF">G4Y79_08765</name>
</gene>